<evidence type="ECO:0000256" key="1">
    <source>
        <dbReference type="SAM" id="MobiDB-lite"/>
    </source>
</evidence>
<reference evidence="2" key="1">
    <citation type="journal article" date="2019" name="Plant J.">
        <title>Chlorella vulgaris genome assembly and annotation reveals the molecular basis for metabolic acclimation to high light conditions.</title>
        <authorList>
            <person name="Cecchin M."/>
            <person name="Marcolungo L."/>
            <person name="Rossato M."/>
            <person name="Girolomoni L."/>
            <person name="Cosentino E."/>
            <person name="Cuine S."/>
            <person name="Li-Beisson Y."/>
            <person name="Delledonne M."/>
            <person name="Ballottari M."/>
        </authorList>
    </citation>
    <scope>NUCLEOTIDE SEQUENCE</scope>
    <source>
        <strain evidence="2">211/11P</strain>
    </source>
</reference>
<reference evidence="2" key="2">
    <citation type="submission" date="2020-11" db="EMBL/GenBank/DDBJ databases">
        <authorList>
            <person name="Cecchin M."/>
            <person name="Marcolungo L."/>
            <person name="Rossato M."/>
            <person name="Girolomoni L."/>
            <person name="Cosentino E."/>
            <person name="Cuine S."/>
            <person name="Li-Beisson Y."/>
            <person name="Delledonne M."/>
            <person name="Ballottari M."/>
        </authorList>
    </citation>
    <scope>NUCLEOTIDE SEQUENCE</scope>
    <source>
        <strain evidence="2">211/11P</strain>
        <tissue evidence="2">Whole cell</tissue>
    </source>
</reference>
<dbReference type="EMBL" id="SIDB01000010">
    <property type="protein sequence ID" value="KAI3426878.1"/>
    <property type="molecule type" value="Genomic_DNA"/>
</dbReference>
<gene>
    <name evidence="2" type="ORF">D9Q98_006824</name>
</gene>
<feature type="compositionally biased region" description="Low complexity" evidence="1">
    <location>
        <begin position="372"/>
        <end position="383"/>
    </location>
</feature>
<accession>A0A9D4TIW3</accession>
<proteinExistence type="predicted"/>
<evidence type="ECO:0000313" key="3">
    <source>
        <dbReference type="Proteomes" id="UP001055712"/>
    </source>
</evidence>
<keyword evidence="3" id="KW-1185">Reference proteome</keyword>
<protein>
    <submittedName>
        <fullName evidence="2">Uncharacterized protein</fullName>
    </submittedName>
</protein>
<name>A0A9D4TIW3_CHLVU</name>
<organism evidence="2 3">
    <name type="scientific">Chlorella vulgaris</name>
    <name type="common">Green alga</name>
    <dbReference type="NCBI Taxonomy" id="3077"/>
    <lineage>
        <taxon>Eukaryota</taxon>
        <taxon>Viridiplantae</taxon>
        <taxon>Chlorophyta</taxon>
        <taxon>core chlorophytes</taxon>
        <taxon>Trebouxiophyceae</taxon>
        <taxon>Chlorellales</taxon>
        <taxon>Chlorellaceae</taxon>
        <taxon>Chlorella clade</taxon>
        <taxon>Chlorella</taxon>
    </lineage>
</organism>
<sequence length="391" mass="39620">MEGRVRAKAPSPPSPPAVRQVLGLLQRGQIDEAAAVCKRFPAICTALRGELQLAEEEAAAAPQDWTLPPPLGQRLAGWGAQGKAAQFRGFMLRAVDDPGDACQTQLTVQCSKKDRDLVLGQLQQLEGAGPSLKPFFSFTPYERQSGKKRAFGLTCCKLPHTDTAAVAAAQAKASELRAVLQAAAAVPADDAAAAAPPPAVGAAAQPAADTVKVHDTAAAPAHRPLTDAAGPARLAAAVVGTRHKQQTAAAETAAKLAAAAQATEAAQTTAPPGAARTTAVAEATTADAEAGLPAAVAQAAALRRPLAMHNRNQGHLSAASGKHMAATGKRLLRGSHSASAALGAAAGAENGEVAGTSQPAKQRRGERRVQSAAAGLQAARTAAGPLRPMPR</sequence>
<feature type="region of interest" description="Disordered" evidence="1">
    <location>
        <begin position="347"/>
        <end position="391"/>
    </location>
</feature>
<dbReference type="Proteomes" id="UP001055712">
    <property type="component" value="Unassembled WGS sequence"/>
</dbReference>
<evidence type="ECO:0000313" key="2">
    <source>
        <dbReference type="EMBL" id="KAI3426878.1"/>
    </source>
</evidence>
<comment type="caution">
    <text evidence="2">The sequence shown here is derived from an EMBL/GenBank/DDBJ whole genome shotgun (WGS) entry which is preliminary data.</text>
</comment>
<dbReference type="AlphaFoldDB" id="A0A9D4TIW3"/>